<dbReference type="InterPro" id="IPR003406">
    <property type="entry name" value="Glyco_trans_14"/>
</dbReference>
<keyword evidence="2" id="KW-0328">Glycosyltransferase</keyword>
<dbReference type="GO" id="GO:0016020">
    <property type="term" value="C:membrane"/>
    <property type="evidence" value="ECO:0007669"/>
    <property type="project" value="UniProtKB-SubCell"/>
</dbReference>
<keyword evidence="5" id="KW-0325">Glycoprotein</keyword>
<dbReference type="PANTHER" id="PTHR31042:SF77">
    <property type="entry name" value="GLYCOSYLTRANSFERASE"/>
    <property type="match status" value="1"/>
</dbReference>
<dbReference type="AlphaFoldDB" id="A0AAD4NXF4"/>
<sequence length="384" mass="43564">MIRKLSKRLSLSDRLFQLFLFAVGVSVGALSILCLKSFSFAIPSLPFFVVSTTSSKPVLLLQTPPPPPPFADDDVSLKNNVTTPAVMMHNMSDGELLATASRVSASIKSSSSYKIAFMFLTPGPLPLAPLWDRFFKGHKGFYSVYVHPHPSYNYSVPPDSAFYARTIPSQAVYWGTISMMDAERRLLANALLDSSNQRFILLSDSCIPVFNFTTVYSYLSATNHSFLGSFDDPRKPGRGRYNRRMWPNITLEQWRKGSQWFELHRDLAVRVVSDDKYYPLFRDFCLPPCYNDEHYLPTLVNILYPESNANRTITWVDWSRGGPHPRKFGWVDVKPELLNHIRFGSKCMYNGNTTNLCNLFARKFLPNTIGPLMKLAPSLLGFDP</sequence>
<dbReference type="PANTHER" id="PTHR31042">
    <property type="entry name" value="CORE-2/I-BRANCHING BETA-1,6-N-ACETYLGLUCOSAMINYLTRANSFERASE FAMILY PROTEIN-RELATED"/>
    <property type="match status" value="1"/>
</dbReference>
<dbReference type="Proteomes" id="UP001190926">
    <property type="component" value="Unassembled WGS sequence"/>
</dbReference>
<protein>
    <submittedName>
        <fullName evidence="6">Core-2/I-branching beta-1</fullName>
    </submittedName>
</protein>
<evidence type="ECO:0000256" key="3">
    <source>
        <dbReference type="ARBA" id="ARBA00022679"/>
    </source>
</evidence>
<reference evidence="6 7" key="1">
    <citation type="journal article" date="2021" name="Nat. Commun.">
        <title>Incipient diploidization of the medicinal plant Perilla within 10,000 years.</title>
        <authorList>
            <person name="Zhang Y."/>
            <person name="Shen Q."/>
            <person name="Leng L."/>
            <person name="Zhang D."/>
            <person name="Chen S."/>
            <person name="Shi Y."/>
            <person name="Ning Z."/>
            <person name="Chen S."/>
        </authorList>
    </citation>
    <scope>NUCLEOTIDE SEQUENCE [LARGE SCALE GENOMIC DNA]</scope>
    <source>
        <strain evidence="7">cv. PC099</strain>
    </source>
</reference>
<evidence type="ECO:0000256" key="5">
    <source>
        <dbReference type="ARBA" id="ARBA00023180"/>
    </source>
</evidence>
<gene>
    <name evidence="6" type="ORF">C2S53_007094</name>
</gene>
<dbReference type="InterPro" id="IPR044174">
    <property type="entry name" value="BC10-like"/>
</dbReference>
<organism evidence="6 7">
    <name type="scientific">Perilla frutescens var. hirtella</name>
    <name type="common">Perilla citriodora</name>
    <name type="synonym">Perilla setoyensis</name>
    <dbReference type="NCBI Taxonomy" id="608512"/>
    <lineage>
        <taxon>Eukaryota</taxon>
        <taxon>Viridiplantae</taxon>
        <taxon>Streptophyta</taxon>
        <taxon>Embryophyta</taxon>
        <taxon>Tracheophyta</taxon>
        <taxon>Spermatophyta</taxon>
        <taxon>Magnoliopsida</taxon>
        <taxon>eudicotyledons</taxon>
        <taxon>Gunneridae</taxon>
        <taxon>Pentapetalae</taxon>
        <taxon>asterids</taxon>
        <taxon>lamiids</taxon>
        <taxon>Lamiales</taxon>
        <taxon>Lamiaceae</taxon>
        <taxon>Nepetoideae</taxon>
        <taxon>Elsholtzieae</taxon>
        <taxon>Perilla</taxon>
    </lineage>
</organism>
<name>A0AAD4NXF4_PERFH</name>
<dbReference type="GO" id="GO:0016757">
    <property type="term" value="F:glycosyltransferase activity"/>
    <property type="evidence" value="ECO:0007669"/>
    <property type="project" value="UniProtKB-KW"/>
</dbReference>
<accession>A0AAD4NXF4</accession>
<keyword evidence="4" id="KW-0472">Membrane</keyword>
<evidence type="ECO:0000256" key="4">
    <source>
        <dbReference type="ARBA" id="ARBA00023136"/>
    </source>
</evidence>
<evidence type="ECO:0000313" key="6">
    <source>
        <dbReference type="EMBL" id="KAH6755968.1"/>
    </source>
</evidence>
<dbReference type="Pfam" id="PF02485">
    <property type="entry name" value="Branch"/>
    <property type="match status" value="1"/>
</dbReference>
<evidence type="ECO:0000313" key="7">
    <source>
        <dbReference type="Proteomes" id="UP001190926"/>
    </source>
</evidence>
<evidence type="ECO:0000256" key="2">
    <source>
        <dbReference type="ARBA" id="ARBA00022676"/>
    </source>
</evidence>
<proteinExistence type="predicted"/>
<keyword evidence="3" id="KW-0808">Transferase</keyword>
<comment type="subcellular location">
    <subcellularLocation>
        <location evidence="1">Membrane</location>
        <topology evidence="1">Single-pass type II membrane protein</topology>
    </subcellularLocation>
</comment>
<evidence type="ECO:0000256" key="1">
    <source>
        <dbReference type="ARBA" id="ARBA00004606"/>
    </source>
</evidence>
<dbReference type="EMBL" id="SDAM02029574">
    <property type="protein sequence ID" value="KAH6755968.1"/>
    <property type="molecule type" value="Genomic_DNA"/>
</dbReference>
<keyword evidence="7" id="KW-1185">Reference proteome</keyword>
<comment type="caution">
    <text evidence="6">The sequence shown here is derived from an EMBL/GenBank/DDBJ whole genome shotgun (WGS) entry which is preliminary data.</text>
</comment>